<dbReference type="AlphaFoldDB" id="A0A965LKZ0"/>
<evidence type="ECO:0000256" key="1">
    <source>
        <dbReference type="ARBA" id="ARBA00022490"/>
    </source>
</evidence>
<accession>A0A965LKZ0</accession>
<dbReference type="EMBL" id="RFXN01000033">
    <property type="protein sequence ID" value="NBR93894.1"/>
    <property type="molecule type" value="Genomic_DNA"/>
</dbReference>
<comment type="similarity">
    <text evidence="7">Belongs to the class I-like SAM-binding methyltransferase superfamily. rRNA adenine N(6)-methyltransferase family. RsmA subfamily.</text>
</comment>
<dbReference type="InterPro" id="IPR029063">
    <property type="entry name" value="SAM-dependent_MTases_sf"/>
</dbReference>
<dbReference type="FunFam" id="3.40.50.150:FF:000023">
    <property type="entry name" value="Ribosomal RNA small subunit methyltransferase A"/>
    <property type="match status" value="1"/>
</dbReference>
<evidence type="ECO:0000256" key="5">
    <source>
        <dbReference type="ARBA" id="ARBA00022691"/>
    </source>
</evidence>
<dbReference type="GO" id="GO:0003723">
    <property type="term" value="F:RNA binding"/>
    <property type="evidence" value="ECO:0007669"/>
    <property type="project" value="UniProtKB-UniRule"/>
</dbReference>
<organism evidence="10 11">
    <name type="scientific">Candidatus Fonsibacter lacus</name>
    <dbReference type="NCBI Taxonomy" id="2576439"/>
    <lineage>
        <taxon>Bacteria</taxon>
        <taxon>Pseudomonadati</taxon>
        <taxon>Pseudomonadota</taxon>
        <taxon>Alphaproteobacteria</taxon>
        <taxon>Candidatus Pelagibacterales</taxon>
        <taxon>Candidatus Pelagibacterales incertae sedis</taxon>
        <taxon>Candidatus Fonsibacter</taxon>
    </lineage>
</organism>
<dbReference type="NCBIfam" id="TIGR00755">
    <property type="entry name" value="ksgA"/>
    <property type="match status" value="1"/>
</dbReference>
<evidence type="ECO:0000259" key="9">
    <source>
        <dbReference type="SMART" id="SM00650"/>
    </source>
</evidence>
<dbReference type="InterPro" id="IPR023165">
    <property type="entry name" value="rRNA_Ade_diMease-like_C"/>
</dbReference>
<dbReference type="PROSITE" id="PS01131">
    <property type="entry name" value="RRNA_A_DIMETH"/>
    <property type="match status" value="1"/>
</dbReference>
<keyword evidence="4 7" id="KW-0808">Transferase</keyword>
<dbReference type="HAMAP" id="MF_00607">
    <property type="entry name" value="16SrRNA_methyltr_A"/>
    <property type="match status" value="1"/>
</dbReference>
<dbReference type="PROSITE" id="PS51689">
    <property type="entry name" value="SAM_RNA_A_N6_MT"/>
    <property type="match status" value="1"/>
</dbReference>
<dbReference type="InterPro" id="IPR011530">
    <property type="entry name" value="rRNA_adenine_dimethylase"/>
</dbReference>
<reference evidence="10" key="1">
    <citation type="submission" date="2018-10" db="EMBL/GenBank/DDBJ databases">
        <title>Iterative Subtractive Binning of Freshwater Chronoseries Metagenomes Recovers Nearly Complete Genomes from over Four Hundred Novel Species.</title>
        <authorList>
            <person name="Rodriguez-R L.M."/>
            <person name="Tsementzi D."/>
            <person name="Luo C."/>
            <person name="Konstantinidis K.T."/>
        </authorList>
    </citation>
    <scope>NUCLEOTIDE SEQUENCE</scope>
    <source>
        <strain evidence="10">WB5_2A_028</strain>
    </source>
</reference>
<dbReference type="InterPro" id="IPR001737">
    <property type="entry name" value="KsgA/Erm"/>
</dbReference>
<feature type="binding site" evidence="7 8">
    <location>
        <position position="28"/>
    </location>
    <ligand>
        <name>S-adenosyl-L-methionine</name>
        <dbReference type="ChEBI" id="CHEBI:59789"/>
    </ligand>
</feature>
<dbReference type="SMART" id="SM00650">
    <property type="entry name" value="rADc"/>
    <property type="match status" value="1"/>
</dbReference>
<comment type="subcellular location">
    <subcellularLocation>
        <location evidence="7">Cytoplasm</location>
    </subcellularLocation>
</comment>
<dbReference type="PANTHER" id="PTHR11727:SF7">
    <property type="entry name" value="DIMETHYLADENOSINE TRANSFERASE-RELATED"/>
    <property type="match status" value="1"/>
</dbReference>
<evidence type="ECO:0000256" key="6">
    <source>
        <dbReference type="ARBA" id="ARBA00022884"/>
    </source>
</evidence>
<dbReference type="PANTHER" id="PTHR11727">
    <property type="entry name" value="DIMETHYLADENOSINE TRANSFERASE"/>
    <property type="match status" value="1"/>
</dbReference>
<keyword evidence="1 7" id="KW-0963">Cytoplasm</keyword>
<sequence>MSPTLGAGEIRELAQRLDLRPSKSLGQNFVVDGNTCRKIVRLAKVDSSDVVLEIGPGLGSLTLVLLAEAKALVAIEIDNRLAKQLPLTIAAHLPERSSDLDVIDDDALNVTHVNPEPTALVANLPYNISVPVLLHVLENFTSINRGIVMVQAEVAQRLAAKSGSKIYGVPSVKLAWWADAEIASSISQEVFWPVPRVDSLLLSFTRRTSPEANNKILRDRTFSVIDAAFAQRRKMLRASLTSFLGSSEQAGAKLTEWGIDPTARAENLTLNDFIVIARGIFD</sequence>
<dbReference type="Gene3D" id="3.40.50.150">
    <property type="entry name" value="Vaccinia Virus protein VP39"/>
    <property type="match status" value="1"/>
</dbReference>
<dbReference type="GO" id="GO:0052908">
    <property type="term" value="F:16S rRNA (adenine(1518)-N(6)/adenine(1519)-N(6))-dimethyltransferase activity"/>
    <property type="evidence" value="ECO:0007669"/>
    <property type="project" value="UniProtKB-EC"/>
</dbReference>
<dbReference type="GO" id="GO:0005829">
    <property type="term" value="C:cytosol"/>
    <property type="evidence" value="ECO:0007669"/>
    <property type="project" value="TreeGrafter"/>
</dbReference>
<dbReference type="CDD" id="cd02440">
    <property type="entry name" value="AdoMet_MTases"/>
    <property type="match status" value="1"/>
</dbReference>
<comment type="caution">
    <text evidence="10">The sequence shown here is derived from an EMBL/GenBank/DDBJ whole genome shotgun (WGS) entry which is preliminary data.</text>
</comment>
<comment type="catalytic activity">
    <reaction evidence="7">
        <text>adenosine(1518)/adenosine(1519) in 16S rRNA + 4 S-adenosyl-L-methionine = N(6)-dimethyladenosine(1518)/N(6)-dimethyladenosine(1519) in 16S rRNA + 4 S-adenosyl-L-homocysteine + 4 H(+)</text>
        <dbReference type="Rhea" id="RHEA:19609"/>
        <dbReference type="Rhea" id="RHEA-COMP:10232"/>
        <dbReference type="Rhea" id="RHEA-COMP:10233"/>
        <dbReference type="ChEBI" id="CHEBI:15378"/>
        <dbReference type="ChEBI" id="CHEBI:57856"/>
        <dbReference type="ChEBI" id="CHEBI:59789"/>
        <dbReference type="ChEBI" id="CHEBI:74411"/>
        <dbReference type="ChEBI" id="CHEBI:74493"/>
        <dbReference type="EC" id="2.1.1.182"/>
    </reaction>
</comment>
<dbReference type="InterPro" id="IPR020596">
    <property type="entry name" value="rRNA_Ade_Mease_Trfase_CS"/>
</dbReference>
<dbReference type="EC" id="2.1.1.182" evidence="7"/>
<evidence type="ECO:0000256" key="4">
    <source>
        <dbReference type="ARBA" id="ARBA00022679"/>
    </source>
</evidence>
<keyword evidence="6 7" id="KW-0694">RNA-binding</keyword>
<name>A0A965LKZ0_9PROT</name>
<feature type="binding site" evidence="7 8">
    <location>
        <position position="106"/>
    </location>
    <ligand>
        <name>S-adenosyl-L-methionine</name>
        <dbReference type="ChEBI" id="CHEBI:59789"/>
    </ligand>
</feature>
<evidence type="ECO:0000313" key="11">
    <source>
        <dbReference type="Proteomes" id="UP000740727"/>
    </source>
</evidence>
<evidence type="ECO:0000256" key="8">
    <source>
        <dbReference type="PROSITE-ProRule" id="PRU01026"/>
    </source>
</evidence>
<feature type="binding site" evidence="7 8">
    <location>
        <position position="30"/>
    </location>
    <ligand>
        <name>S-adenosyl-L-methionine</name>
        <dbReference type="ChEBI" id="CHEBI:59789"/>
    </ligand>
</feature>
<comment type="function">
    <text evidence="7">Specifically dimethylates two adjacent adenosines (A1518 and A1519) in the loop of a conserved hairpin near the 3'-end of 16S rRNA in the 30S particle. May play a critical role in biogenesis of 30S subunits.</text>
</comment>
<gene>
    <name evidence="7 10" type="primary">rsmA</name>
    <name evidence="7" type="synonym">ksgA</name>
    <name evidence="10" type="ORF">EBT44_03520</name>
</gene>
<dbReference type="Pfam" id="PF00398">
    <property type="entry name" value="RrnaAD"/>
    <property type="match status" value="1"/>
</dbReference>
<keyword evidence="3 7" id="KW-0489">Methyltransferase</keyword>
<protein>
    <recommendedName>
        <fullName evidence="7">Ribosomal RNA small subunit methyltransferase A</fullName>
        <ecNumber evidence="7">2.1.1.182</ecNumber>
    </recommendedName>
    <alternativeName>
        <fullName evidence="7">16S rRNA (adenine(1518)-N(6)/adenine(1519)-N(6))-dimethyltransferase</fullName>
    </alternativeName>
    <alternativeName>
        <fullName evidence="7">16S rRNA dimethyladenosine transferase</fullName>
    </alternativeName>
    <alternativeName>
        <fullName evidence="7">16S rRNA dimethylase</fullName>
    </alternativeName>
    <alternativeName>
        <fullName evidence="7">S-adenosylmethionine-6-N', N'-adenosyl(rRNA) dimethyltransferase</fullName>
    </alternativeName>
</protein>
<keyword evidence="2 7" id="KW-0698">rRNA processing</keyword>
<proteinExistence type="inferred from homology"/>
<dbReference type="SUPFAM" id="SSF53335">
    <property type="entry name" value="S-adenosyl-L-methionine-dependent methyltransferases"/>
    <property type="match status" value="1"/>
</dbReference>
<dbReference type="Proteomes" id="UP000740727">
    <property type="component" value="Unassembled WGS sequence"/>
</dbReference>
<feature type="binding site" evidence="7 8">
    <location>
        <position position="55"/>
    </location>
    <ligand>
        <name>S-adenosyl-L-methionine</name>
        <dbReference type="ChEBI" id="CHEBI:59789"/>
    </ligand>
</feature>
<dbReference type="InterPro" id="IPR020598">
    <property type="entry name" value="rRNA_Ade_methylase_Trfase_N"/>
</dbReference>
<feature type="domain" description="Ribosomal RNA adenine methylase transferase N-terminal" evidence="9">
    <location>
        <begin position="35"/>
        <end position="208"/>
    </location>
</feature>
<evidence type="ECO:0000313" key="10">
    <source>
        <dbReference type="EMBL" id="NBR93894.1"/>
    </source>
</evidence>
<evidence type="ECO:0000256" key="2">
    <source>
        <dbReference type="ARBA" id="ARBA00022552"/>
    </source>
</evidence>
<dbReference type="Gene3D" id="1.10.8.100">
    <property type="entry name" value="Ribosomal RNA adenine dimethylase-like, domain 2"/>
    <property type="match status" value="1"/>
</dbReference>
<keyword evidence="5 7" id="KW-0949">S-adenosyl-L-methionine</keyword>
<feature type="binding site" evidence="7 8">
    <location>
        <position position="76"/>
    </location>
    <ligand>
        <name>S-adenosyl-L-methionine</name>
        <dbReference type="ChEBI" id="CHEBI:59789"/>
    </ligand>
</feature>
<feature type="binding site" evidence="7 8">
    <location>
        <position position="123"/>
    </location>
    <ligand>
        <name>S-adenosyl-L-methionine</name>
        <dbReference type="ChEBI" id="CHEBI:59789"/>
    </ligand>
</feature>
<evidence type="ECO:0000256" key="7">
    <source>
        <dbReference type="HAMAP-Rule" id="MF_00607"/>
    </source>
</evidence>
<evidence type="ECO:0000256" key="3">
    <source>
        <dbReference type="ARBA" id="ARBA00022603"/>
    </source>
</evidence>